<dbReference type="PANTHER" id="PTHR46704">
    <property type="entry name" value="CXC DOMAIN-CONTAINING PROTEIN-RELATED"/>
    <property type="match status" value="1"/>
</dbReference>
<evidence type="ECO:0000313" key="1">
    <source>
        <dbReference type="EMBL" id="KAK2140895.1"/>
    </source>
</evidence>
<proteinExistence type="predicted"/>
<dbReference type="AlphaFoldDB" id="A0AAD9IV91"/>
<protein>
    <submittedName>
        <fullName evidence="1">Uncharacterized protein</fullName>
    </submittedName>
</protein>
<evidence type="ECO:0000313" key="2">
    <source>
        <dbReference type="Proteomes" id="UP001208570"/>
    </source>
</evidence>
<dbReference type="EMBL" id="JAODUP010001208">
    <property type="protein sequence ID" value="KAK2140895.1"/>
    <property type="molecule type" value="Genomic_DNA"/>
</dbReference>
<name>A0AAD9IV91_9ANNE</name>
<dbReference type="Proteomes" id="UP001208570">
    <property type="component" value="Unassembled WGS sequence"/>
</dbReference>
<sequence>MNPFDQDTFETLYNITTGASIASDIKDDPLGFLTKGQELYAHYTEEAFVDQTRFEKPTSRRKIQDFVIAAGKNTVITKDQKVVELKRTRDLFGRQLYISTLERIDVEKVFQYPLIPISLALAHVDGSINKTDKANRLHKLLYKLEGMVENEKPGYIDVTLIYVVFLVHTLLNLPATFGGVAEVLLRRLCQMSPRIDIVYNTYIAPSIKEAERIKRGSEIMFAVTGPEQRGLKIDKKKVPSN</sequence>
<comment type="caution">
    <text evidence="1">The sequence shown here is derived from an EMBL/GenBank/DDBJ whole genome shotgun (WGS) entry which is preliminary data.</text>
</comment>
<organism evidence="1 2">
    <name type="scientific">Paralvinella palmiformis</name>
    <dbReference type="NCBI Taxonomy" id="53620"/>
    <lineage>
        <taxon>Eukaryota</taxon>
        <taxon>Metazoa</taxon>
        <taxon>Spiralia</taxon>
        <taxon>Lophotrochozoa</taxon>
        <taxon>Annelida</taxon>
        <taxon>Polychaeta</taxon>
        <taxon>Sedentaria</taxon>
        <taxon>Canalipalpata</taxon>
        <taxon>Terebellida</taxon>
        <taxon>Terebelliformia</taxon>
        <taxon>Alvinellidae</taxon>
        <taxon>Paralvinella</taxon>
    </lineage>
</organism>
<reference evidence="1" key="1">
    <citation type="journal article" date="2023" name="Mol. Biol. Evol.">
        <title>Third-Generation Sequencing Reveals the Adaptive Role of the Epigenome in Three Deep-Sea Polychaetes.</title>
        <authorList>
            <person name="Perez M."/>
            <person name="Aroh O."/>
            <person name="Sun Y."/>
            <person name="Lan Y."/>
            <person name="Juniper S.K."/>
            <person name="Young C.R."/>
            <person name="Angers B."/>
            <person name="Qian P.Y."/>
        </authorList>
    </citation>
    <scope>NUCLEOTIDE SEQUENCE</scope>
    <source>
        <strain evidence="1">P08H-3</strain>
    </source>
</reference>
<accession>A0AAD9IV91</accession>
<gene>
    <name evidence="1" type="ORF">LSH36_1208g00001</name>
</gene>
<dbReference type="PANTHER" id="PTHR46704:SF9">
    <property type="entry name" value="BHLH DOMAIN-CONTAINING PROTEIN"/>
    <property type="match status" value="1"/>
</dbReference>
<keyword evidence="2" id="KW-1185">Reference proteome</keyword>